<dbReference type="RefSeq" id="WP_154534751.1">
    <property type="nucleotide sequence ID" value="NZ_VUNG01000030.1"/>
</dbReference>
<dbReference type="InterPro" id="IPR011990">
    <property type="entry name" value="TPR-like_helical_dom_sf"/>
</dbReference>
<evidence type="ECO:0000259" key="7">
    <source>
        <dbReference type="Pfam" id="PF14322"/>
    </source>
</evidence>
<evidence type="ECO:0000256" key="4">
    <source>
        <dbReference type="ARBA" id="ARBA00023136"/>
    </source>
</evidence>
<keyword evidence="9" id="KW-1185">Reference proteome</keyword>
<evidence type="ECO:0000313" key="8">
    <source>
        <dbReference type="EMBL" id="MST85165.1"/>
    </source>
</evidence>
<reference evidence="8 9" key="1">
    <citation type="submission" date="2019-08" db="EMBL/GenBank/DDBJ databases">
        <title>In-depth cultivation of the pig gut microbiome towards novel bacterial diversity and tailored functional studies.</title>
        <authorList>
            <person name="Wylensek D."/>
            <person name="Hitch T.C.A."/>
            <person name="Clavel T."/>
        </authorList>
    </citation>
    <scope>NUCLEOTIDE SEQUENCE [LARGE SCALE GENOMIC DNA]</scope>
    <source>
        <strain evidence="8 9">LKV-178-WT-2A</strain>
    </source>
</reference>
<feature type="domain" description="RagB/SusD" evidence="6">
    <location>
        <begin position="307"/>
        <end position="545"/>
    </location>
</feature>
<evidence type="ECO:0000313" key="9">
    <source>
        <dbReference type="Proteomes" id="UP000438914"/>
    </source>
</evidence>
<comment type="caution">
    <text evidence="8">The sequence shown here is derived from an EMBL/GenBank/DDBJ whole genome shotgun (WGS) entry which is preliminary data.</text>
</comment>
<dbReference type="EMBL" id="VUNG01000030">
    <property type="protein sequence ID" value="MST85165.1"/>
    <property type="molecule type" value="Genomic_DNA"/>
</dbReference>
<evidence type="ECO:0000256" key="2">
    <source>
        <dbReference type="ARBA" id="ARBA00006275"/>
    </source>
</evidence>
<evidence type="ECO:0000256" key="1">
    <source>
        <dbReference type="ARBA" id="ARBA00004442"/>
    </source>
</evidence>
<dbReference type="Proteomes" id="UP000438914">
    <property type="component" value="Unassembled WGS sequence"/>
</dbReference>
<dbReference type="GO" id="GO:0009279">
    <property type="term" value="C:cell outer membrane"/>
    <property type="evidence" value="ECO:0007669"/>
    <property type="project" value="UniProtKB-SubCell"/>
</dbReference>
<feature type="domain" description="SusD-like N-terminal" evidence="7">
    <location>
        <begin position="37"/>
        <end position="214"/>
    </location>
</feature>
<organism evidence="8 9">
    <name type="scientific">Hallella mizrahii</name>
    <dbReference type="NCBI Taxonomy" id="2606637"/>
    <lineage>
        <taxon>Bacteria</taxon>
        <taxon>Pseudomonadati</taxon>
        <taxon>Bacteroidota</taxon>
        <taxon>Bacteroidia</taxon>
        <taxon>Bacteroidales</taxon>
        <taxon>Prevotellaceae</taxon>
        <taxon>Hallella</taxon>
    </lineage>
</organism>
<dbReference type="PROSITE" id="PS51257">
    <property type="entry name" value="PROKAR_LIPOPROTEIN"/>
    <property type="match status" value="1"/>
</dbReference>
<dbReference type="Pfam" id="PF14322">
    <property type="entry name" value="SusD-like_3"/>
    <property type="match status" value="1"/>
</dbReference>
<gene>
    <name evidence="8" type="ORF">FYJ73_10915</name>
</gene>
<name>A0A7K0KI98_9BACT</name>
<keyword evidence="3" id="KW-0732">Signal</keyword>
<evidence type="ECO:0000256" key="5">
    <source>
        <dbReference type="ARBA" id="ARBA00023237"/>
    </source>
</evidence>
<dbReference type="SUPFAM" id="SSF48452">
    <property type="entry name" value="TPR-like"/>
    <property type="match status" value="1"/>
</dbReference>
<evidence type="ECO:0000259" key="6">
    <source>
        <dbReference type="Pfam" id="PF07980"/>
    </source>
</evidence>
<proteinExistence type="inferred from homology"/>
<keyword evidence="4" id="KW-0472">Membrane</keyword>
<dbReference type="InterPro" id="IPR033985">
    <property type="entry name" value="SusD-like_N"/>
</dbReference>
<protein>
    <submittedName>
        <fullName evidence="8">RagB/SusD family nutrient uptake outer membrane protein</fullName>
    </submittedName>
</protein>
<accession>A0A7K0KI98</accession>
<evidence type="ECO:0000256" key="3">
    <source>
        <dbReference type="ARBA" id="ARBA00022729"/>
    </source>
</evidence>
<keyword evidence="5" id="KW-0998">Cell outer membrane</keyword>
<comment type="similarity">
    <text evidence="2">Belongs to the SusD family.</text>
</comment>
<sequence>MKTRLYSYFTAGLLALTMVGCTDLDVDVKSKYTEYPSSEVALEGKMADVYYAFRGALGRRFNEAQTLTTEEVGVSFDGDWVDNRNYSHMSLHDFSADDASIGWYTDLASGITKCNQIIVDMGGDNADPKMIAPARAMRAYYHFILMDNYGAVPILDKIPDEDAGVERKSRPEVAKWIESELLGVIPLLTDKSDASTYGKPNKWMAEALLVKLYLNWAVYAQSDVTKYEPSQANEKLNDCVKYCDDIIKSGLFSLGGGVKSWRAKFYPDNGAQVKDFIYAMPYDAVSAQGNTYGRFRTWRKADGGTNQAGTKMSYYGEPSIKSFGGNFAMSPEFAELFSLPGDNRNDAVLGGDVYILNPTTHEKTSERWLYAGKPVTFTKTITLKAQDADLNVGNDANGWSQGWKSIKFIPANADYVACNGRNQSNDIPIFRYADILLTKAECILRGATATNGDTPASLMNQIRAYAGAPTVTSVTLDELLKERGREFFDENWTRNDWIRFGTWENEFGVHRKNFPTANFDKTRRIFPIPTEVRKKNTNWEQNPGY</sequence>
<dbReference type="InterPro" id="IPR012944">
    <property type="entry name" value="SusD_RagB_dom"/>
</dbReference>
<dbReference type="AlphaFoldDB" id="A0A7K0KI98"/>
<dbReference type="Gene3D" id="1.25.40.390">
    <property type="match status" value="1"/>
</dbReference>
<comment type="subcellular location">
    <subcellularLocation>
        <location evidence="1">Cell outer membrane</location>
    </subcellularLocation>
</comment>
<dbReference type="Pfam" id="PF07980">
    <property type="entry name" value="SusD_RagB"/>
    <property type="match status" value="1"/>
</dbReference>